<comment type="caution">
    <text evidence="13">The sequence shown here is derived from an EMBL/GenBank/DDBJ whole genome shotgun (WGS) entry which is preliminary data.</text>
</comment>
<dbReference type="InterPro" id="IPR011042">
    <property type="entry name" value="6-blade_b-propeller_TolB-like"/>
</dbReference>
<evidence type="ECO:0000256" key="11">
    <source>
        <dbReference type="SAM" id="SignalP"/>
    </source>
</evidence>
<comment type="similarity">
    <text evidence="10">Belongs to the PQQ oxidoreductase GdhB family.</text>
</comment>
<proteinExistence type="inferred from homology"/>
<evidence type="ECO:0000256" key="2">
    <source>
        <dbReference type="ARBA" id="ARBA00004193"/>
    </source>
</evidence>
<dbReference type="SUPFAM" id="SSF50952">
    <property type="entry name" value="Soluble quinoprotein glucose dehydrogenase"/>
    <property type="match status" value="1"/>
</dbReference>
<dbReference type="GO" id="GO:0016491">
    <property type="term" value="F:oxidoreductase activity"/>
    <property type="evidence" value="ECO:0007669"/>
    <property type="project" value="UniProtKB-KW"/>
</dbReference>
<name>A0A834X4V6_9FABA</name>
<evidence type="ECO:0000256" key="9">
    <source>
        <dbReference type="ARBA" id="ARBA00023288"/>
    </source>
</evidence>
<evidence type="ECO:0000256" key="10">
    <source>
        <dbReference type="ARBA" id="ARBA00061483"/>
    </source>
</evidence>
<keyword evidence="4 11" id="KW-0732">Signal</keyword>
<keyword evidence="9" id="KW-0449">Lipoprotein</keyword>
<keyword evidence="3" id="KW-1003">Cell membrane</keyword>
<evidence type="ECO:0000256" key="6">
    <source>
        <dbReference type="ARBA" id="ARBA00023002"/>
    </source>
</evidence>
<dbReference type="OrthoDB" id="10266706at2759"/>
<comment type="cofactor">
    <cofactor evidence="1">
        <name>pyrroloquinoline quinone</name>
        <dbReference type="ChEBI" id="CHEBI:58442"/>
    </cofactor>
</comment>
<evidence type="ECO:0000313" key="13">
    <source>
        <dbReference type="EMBL" id="KAF7838402.1"/>
    </source>
</evidence>
<feature type="signal peptide" evidence="11">
    <location>
        <begin position="1"/>
        <end position="23"/>
    </location>
</feature>
<dbReference type="InterPro" id="IPR012938">
    <property type="entry name" value="Glc/Sorbosone_DH"/>
</dbReference>
<protein>
    <submittedName>
        <fullName evidence="13">HIPL1 protein</fullName>
    </submittedName>
</protein>
<accession>A0A834X4V6</accession>
<organism evidence="13 14">
    <name type="scientific">Senna tora</name>
    <dbReference type="NCBI Taxonomy" id="362788"/>
    <lineage>
        <taxon>Eukaryota</taxon>
        <taxon>Viridiplantae</taxon>
        <taxon>Streptophyta</taxon>
        <taxon>Embryophyta</taxon>
        <taxon>Tracheophyta</taxon>
        <taxon>Spermatophyta</taxon>
        <taxon>Magnoliopsida</taxon>
        <taxon>eudicotyledons</taxon>
        <taxon>Gunneridae</taxon>
        <taxon>Pentapetalae</taxon>
        <taxon>rosids</taxon>
        <taxon>fabids</taxon>
        <taxon>Fabales</taxon>
        <taxon>Fabaceae</taxon>
        <taxon>Caesalpinioideae</taxon>
        <taxon>Cassia clade</taxon>
        <taxon>Senna</taxon>
    </lineage>
</organism>
<dbReference type="FunFam" id="2.120.10.30:FF:000067">
    <property type="entry name" value="HHIP-like 1"/>
    <property type="match status" value="1"/>
</dbReference>
<dbReference type="Gene3D" id="2.120.10.30">
    <property type="entry name" value="TolB, C-terminal domain"/>
    <property type="match status" value="1"/>
</dbReference>
<gene>
    <name evidence="13" type="ORF">G2W53_006884</name>
</gene>
<dbReference type="GO" id="GO:0005886">
    <property type="term" value="C:plasma membrane"/>
    <property type="evidence" value="ECO:0007669"/>
    <property type="project" value="UniProtKB-SubCell"/>
</dbReference>
<keyword evidence="6" id="KW-0560">Oxidoreductase</keyword>
<dbReference type="Proteomes" id="UP000634136">
    <property type="component" value="Unassembled WGS sequence"/>
</dbReference>
<evidence type="ECO:0000256" key="5">
    <source>
        <dbReference type="ARBA" id="ARBA00022891"/>
    </source>
</evidence>
<keyword evidence="5" id="KW-0634">PQQ</keyword>
<evidence type="ECO:0000256" key="8">
    <source>
        <dbReference type="ARBA" id="ARBA00023180"/>
    </source>
</evidence>
<evidence type="ECO:0000259" key="12">
    <source>
        <dbReference type="Pfam" id="PF07995"/>
    </source>
</evidence>
<dbReference type="InterPro" id="IPR011041">
    <property type="entry name" value="Quinoprot_gluc/sorb_DH_b-prop"/>
</dbReference>
<dbReference type="EMBL" id="JAAIUW010000003">
    <property type="protein sequence ID" value="KAF7838402.1"/>
    <property type="molecule type" value="Genomic_DNA"/>
</dbReference>
<feature type="domain" description="Glucose/Sorbosone dehydrogenase" evidence="12">
    <location>
        <begin position="266"/>
        <end position="516"/>
    </location>
</feature>
<keyword evidence="7" id="KW-0472">Membrane</keyword>
<evidence type="ECO:0000256" key="1">
    <source>
        <dbReference type="ARBA" id="ARBA00001931"/>
    </source>
</evidence>
<dbReference type="AlphaFoldDB" id="A0A834X4V6"/>
<feature type="chain" id="PRO_5032389745" evidence="11">
    <location>
        <begin position="24"/>
        <end position="702"/>
    </location>
</feature>
<dbReference type="PANTHER" id="PTHR19328">
    <property type="entry name" value="HEDGEHOG-INTERACTING PROTEIN"/>
    <property type="match status" value="1"/>
</dbReference>
<keyword evidence="14" id="KW-1185">Reference proteome</keyword>
<reference evidence="13" key="1">
    <citation type="submission" date="2020-09" db="EMBL/GenBank/DDBJ databases">
        <title>Genome-Enabled Discovery of Anthraquinone Biosynthesis in Senna tora.</title>
        <authorList>
            <person name="Kang S.-H."/>
            <person name="Pandey R.P."/>
            <person name="Lee C.-M."/>
            <person name="Sim J.-S."/>
            <person name="Jeong J.-T."/>
            <person name="Choi B.-S."/>
            <person name="Jung M."/>
            <person name="Ginzburg D."/>
            <person name="Zhao K."/>
            <person name="Won S.Y."/>
            <person name="Oh T.-J."/>
            <person name="Yu Y."/>
            <person name="Kim N.-H."/>
            <person name="Lee O.R."/>
            <person name="Lee T.-H."/>
            <person name="Bashyal P."/>
            <person name="Kim T.-S."/>
            <person name="Lee W.-H."/>
            <person name="Kawkins C."/>
            <person name="Kim C.-K."/>
            <person name="Kim J.S."/>
            <person name="Ahn B.O."/>
            <person name="Rhee S.Y."/>
            <person name="Sohng J.K."/>
        </authorList>
    </citation>
    <scope>NUCLEOTIDE SEQUENCE</scope>
    <source>
        <tissue evidence="13">Leaf</tissue>
    </source>
</reference>
<evidence type="ECO:0000256" key="7">
    <source>
        <dbReference type="ARBA" id="ARBA00023136"/>
    </source>
</evidence>
<evidence type="ECO:0000256" key="4">
    <source>
        <dbReference type="ARBA" id="ARBA00022729"/>
    </source>
</evidence>
<evidence type="ECO:0000256" key="3">
    <source>
        <dbReference type="ARBA" id="ARBA00022475"/>
    </source>
</evidence>
<keyword evidence="8" id="KW-0325">Glycoprotein</keyword>
<dbReference type="PANTHER" id="PTHR19328:SF13">
    <property type="entry name" value="HIPL1 PROTEIN"/>
    <property type="match status" value="1"/>
</dbReference>
<sequence>MKGVLYTSFFICCLLLLLNSSFSLPLCVDSSESCSSFIGAPFTLNTTLSFCSYNGSTCCNSTEDAQLSKQFQAMNISNSGCASVLKSILCARCDPFSAELFTVQSSPRSIPVLCNSTVSSDSTQSKAAVEDYCSLVWDTCQNVSIANSPFATSLQGQTEAPDSSTNATKLTELWQSKTDFCNAFGGASSNESVCFDGEPVELNKTEITPPHGLCLEKIGNGSYLNMVAHPDGSNRAFFSNQMGKIWLSTLPAEGSGGTMELDESSPFVDLTDQVYFDTAFGMMGMAFHPDFAKNGRFFASYNCDKSKSPTCAGRCSCNSDVNCDPSKLGTDNGAQPCQYQTVVAEYSANGTASEPSKAESAKPVEVRRIFTMGLPFTSHHGGQILFGPNDGYLYFMMGDGGGSGDPYNFSQNKKSLLGKIMRLDIDNIPSAAEITKLGLWGNYSIPKDNPSSEDAALQPEIWALGLRNPWRCSFDSERSSYFVCADVGQDLYEEVDLITKGGNYGWRVYEGPYLFTPTNSPGGNTSLNSINPIFPIAGYNHSEVNKNEGSASITGGYFYRSMTDPCMYGSYLYGDLYAGAIWAAIEDPENSGNFNSSKIPFSCARDSPIQCDSVPESSLPALGYIYSFGEDNQKDIYILTSKGVYRVVRPSRCSYTCSKENATSTTAATPTPSPSPSHASHWSNFSHNLFLQKREENLCRGG</sequence>
<evidence type="ECO:0000313" key="14">
    <source>
        <dbReference type="Proteomes" id="UP000634136"/>
    </source>
</evidence>
<comment type="subcellular location">
    <subcellularLocation>
        <location evidence="2">Cell membrane</location>
        <topology evidence="2">Lipid-anchor</topology>
    </subcellularLocation>
</comment>
<dbReference type="Pfam" id="PF07995">
    <property type="entry name" value="GSDH"/>
    <property type="match status" value="1"/>
</dbReference>